<accession>A0A368JD27</accession>
<organism evidence="1 2">
    <name type="scientific">Larkinella punicea</name>
    <dbReference type="NCBI Taxonomy" id="2315727"/>
    <lineage>
        <taxon>Bacteria</taxon>
        <taxon>Pseudomonadati</taxon>
        <taxon>Bacteroidota</taxon>
        <taxon>Cytophagia</taxon>
        <taxon>Cytophagales</taxon>
        <taxon>Spirosomataceae</taxon>
        <taxon>Larkinella</taxon>
    </lineage>
</organism>
<dbReference type="InterPro" id="IPR013783">
    <property type="entry name" value="Ig-like_fold"/>
</dbReference>
<name>A0A368JD27_9BACT</name>
<dbReference type="RefSeq" id="WP_114410099.1">
    <property type="nucleotide sequence ID" value="NZ_QOWE01000041.1"/>
</dbReference>
<evidence type="ECO:0000313" key="1">
    <source>
        <dbReference type="EMBL" id="RCR65569.1"/>
    </source>
</evidence>
<proteinExistence type="predicted"/>
<dbReference type="AlphaFoldDB" id="A0A368JD27"/>
<dbReference type="Proteomes" id="UP000253383">
    <property type="component" value="Unassembled WGS sequence"/>
</dbReference>
<reference evidence="1 2" key="1">
    <citation type="submission" date="2018-07" db="EMBL/GenBank/DDBJ databases">
        <title>Genome analysis of Larkinella rosea.</title>
        <authorList>
            <person name="Zhou Z."/>
            <person name="Wang G."/>
        </authorList>
    </citation>
    <scope>NUCLEOTIDE SEQUENCE [LARGE SCALE GENOMIC DNA]</scope>
    <source>
        <strain evidence="2">zzj9</strain>
    </source>
</reference>
<sequence>MKVLLPVHARSVRSLGEGLFFLLLVLGFTACTKDKDVVEPVQVEVAISYPANYKAKAGAGITVKLESTTGGESFTQTTGGDGKAVFTSVLPGTYNATATQKLSAADAAAVTGLFSQELTLNAAKTSLNINATENKTIALELAGTPAGSLLIKEVYYTGSKTPSGGTYFSDQFVEIYNNSDQVIYLDGLCIADVHGVSGQINPNSAPTDFKTDAAHVYLSSVWRIPGTGQQHPLEPGKSIIIAQDGINHKTDPAGNPSSPVNLANAEWETYNERPDNRDTDSPAVPNLERLYFTGGFDWLVPVFGPGLVIFRTPDFSKLEKAVIPSSPTLEPRIKLPVAQVIDTFEALQDGNSGGFKRIPVAQDAGFVFASGTYTSESFRRKTATTLNGRRILQDLNNSGSDFEKLATPTPRGF</sequence>
<dbReference type="SUPFAM" id="SSF117074">
    <property type="entry name" value="Hypothetical protein PA1324"/>
    <property type="match status" value="1"/>
</dbReference>
<comment type="caution">
    <text evidence="1">The sequence shown here is derived from an EMBL/GenBank/DDBJ whole genome shotgun (WGS) entry which is preliminary data.</text>
</comment>
<gene>
    <name evidence="1" type="ORF">DUE52_31380</name>
</gene>
<dbReference type="PROSITE" id="PS51257">
    <property type="entry name" value="PROKAR_LIPOPROTEIN"/>
    <property type="match status" value="1"/>
</dbReference>
<protein>
    <submittedName>
        <fullName evidence="1">DUF4876 domain-containing protein</fullName>
    </submittedName>
</protein>
<evidence type="ECO:0000313" key="2">
    <source>
        <dbReference type="Proteomes" id="UP000253383"/>
    </source>
</evidence>
<keyword evidence="2" id="KW-1185">Reference proteome</keyword>
<dbReference type="EMBL" id="QOWE01000041">
    <property type="protein sequence ID" value="RCR65569.1"/>
    <property type="molecule type" value="Genomic_DNA"/>
</dbReference>
<dbReference type="Gene3D" id="2.60.40.10">
    <property type="entry name" value="Immunoglobulins"/>
    <property type="match status" value="1"/>
</dbReference>
<dbReference type="Pfam" id="PF16215">
    <property type="entry name" value="DUF4876"/>
    <property type="match status" value="1"/>
</dbReference>
<dbReference type="InterPro" id="IPR032627">
    <property type="entry name" value="DUF4876"/>
</dbReference>
<dbReference type="OrthoDB" id="1409865at2"/>